<feature type="signal peptide" evidence="1">
    <location>
        <begin position="1"/>
        <end position="25"/>
    </location>
</feature>
<dbReference type="RefSeq" id="WP_047855866.1">
    <property type="nucleotide sequence ID" value="NZ_CP011509.1"/>
</dbReference>
<protein>
    <submittedName>
        <fullName evidence="2">Uncharacterized protein</fullName>
    </submittedName>
</protein>
<reference evidence="3 5" key="2">
    <citation type="submission" date="2018-08" db="EMBL/GenBank/DDBJ databases">
        <title>Genomic Encyclopedia of Archaeal and Bacterial Type Strains, Phase II (KMG-II): from individual species to whole genera.</title>
        <authorList>
            <person name="Goeker M."/>
        </authorList>
    </citation>
    <scope>NUCLEOTIDE SEQUENCE [LARGE SCALE GENOMIC DNA]</scope>
    <source>
        <strain evidence="3 5">DSM 2261</strain>
    </source>
</reference>
<dbReference type="AlphaFoldDB" id="A0AAC8Q5G9"/>
<evidence type="ECO:0000313" key="2">
    <source>
        <dbReference type="EMBL" id="AKJ01237.1"/>
    </source>
</evidence>
<name>A0AAC8Q5G9_9BACT</name>
<keyword evidence="5" id="KW-1185">Reference proteome</keyword>
<organism evidence="2 4">
    <name type="scientific">Archangium gephyra</name>
    <dbReference type="NCBI Taxonomy" id="48"/>
    <lineage>
        <taxon>Bacteria</taxon>
        <taxon>Pseudomonadati</taxon>
        <taxon>Myxococcota</taxon>
        <taxon>Myxococcia</taxon>
        <taxon>Myxococcales</taxon>
        <taxon>Cystobacterineae</taxon>
        <taxon>Archangiaceae</taxon>
        <taxon>Archangium</taxon>
    </lineage>
</organism>
<evidence type="ECO:0000313" key="3">
    <source>
        <dbReference type="EMBL" id="REG24453.1"/>
    </source>
</evidence>
<evidence type="ECO:0000256" key="1">
    <source>
        <dbReference type="SAM" id="SignalP"/>
    </source>
</evidence>
<dbReference type="Proteomes" id="UP000256345">
    <property type="component" value="Unassembled WGS sequence"/>
</dbReference>
<dbReference type="KEGG" id="age:AA314_02863"/>
<feature type="chain" id="PRO_5042130990" evidence="1">
    <location>
        <begin position="26"/>
        <end position="226"/>
    </location>
</feature>
<accession>A0AAC8Q5G9</accession>
<evidence type="ECO:0000313" key="4">
    <source>
        <dbReference type="Proteomes" id="UP000035579"/>
    </source>
</evidence>
<reference evidence="2 4" key="1">
    <citation type="submission" date="2015-05" db="EMBL/GenBank/DDBJ databases">
        <title>Genome assembly of Archangium gephyra DSM 2261.</title>
        <authorList>
            <person name="Sharma G."/>
            <person name="Subramanian S."/>
        </authorList>
    </citation>
    <scope>NUCLEOTIDE SEQUENCE [LARGE SCALE GENOMIC DNA]</scope>
    <source>
        <strain evidence="2 4">DSM 2261</strain>
    </source>
</reference>
<evidence type="ECO:0000313" key="5">
    <source>
        <dbReference type="Proteomes" id="UP000256345"/>
    </source>
</evidence>
<proteinExistence type="predicted"/>
<dbReference type="EMBL" id="QUMU01000014">
    <property type="protein sequence ID" value="REG24453.1"/>
    <property type="molecule type" value="Genomic_DNA"/>
</dbReference>
<dbReference type="Proteomes" id="UP000035579">
    <property type="component" value="Chromosome"/>
</dbReference>
<keyword evidence="1" id="KW-0732">Signal</keyword>
<dbReference type="EMBL" id="CP011509">
    <property type="protein sequence ID" value="AKJ01237.1"/>
    <property type="molecule type" value="Genomic_DNA"/>
</dbReference>
<sequence>MQYTIINHLPLSLVASVLLACAAHAAPPAPTDPNDPVAVATQSLSTLGKLATQDTYAELGFQSLDEVGKAKLGSPVSVYMIRLDELKTLDPAADPKNVMHDLKERLFPVHVGGSTRTALVVRQDAAGKWKMASLGDAATVKLLDEVRSLHGKATGKTHEYLLVKVPAVYQMFLARTDGAGKMHLITLREDKAMGASKKGEERPANTVMGLLQKLARESKPLEKPGN</sequence>
<gene>
    <name evidence="2" type="ORF">AA314_02863</name>
    <name evidence="3" type="ORF">ATI61_11461</name>
</gene>